<reference evidence="5 6" key="2">
    <citation type="journal article" date="2011" name="ISME J.">
        <title>RNA-seq reveals cooperative metabolic interactions between two termite-gut spirochete species in co-culture.</title>
        <authorList>
            <person name="Rosenthal A.Z."/>
            <person name="Matson E.G."/>
            <person name="Eldar A."/>
            <person name="Leadbetter J.R."/>
        </authorList>
    </citation>
    <scope>NUCLEOTIDE SEQUENCE [LARGE SCALE GENOMIC DNA]</scope>
    <source>
        <strain evidence="6">ATCC BAA-887 / DSM 12427 / ZAS-2</strain>
    </source>
</reference>
<dbReference type="InterPro" id="IPR042203">
    <property type="entry name" value="Leu/Phe-tRNA_Trfase_C"/>
</dbReference>
<keyword evidence="3 4" id="KW-0012">Acyltransferase</keyword>
<dbReference type="GO" id="GO:0008914">
    <property type="term" value="F:leucyl-tRNA--protein transferase activity"/>
    <property type="evidence" value="ECO:0007669"/>
    <property type="project" value="UniProtKB-UniRule"/>
</dbReference>
<comment type="catalytic activity">
    <reaction evidence="4">
        <text>N-terminal L-arginyl-[protein] + L-leucyl-tRNA(Leu) = N-terminal L-leucyl-L-arginyl-[protein] + tRNA(Leu) + H(+)</text>
        <dbReference type="Rhea" id="RHEA:50416"/>
        <dbReference type="Rhea" id="RHEA-COMP:9613"/>
        <dbReference type="Rhea" id="RHEA-COMP:9622"/>
        <dbReference type="Rhea" id="RHEA-COMP:12672"/>
        <dbReference type="Rhea" id="RHEA-COMP:12673"/>
        <dbReference type="ChEBI" id="CHEBI:15378"/>
        <dbReference type="ChEBI" id="CHEBI:64719"/>
        <dbReference type="ChEBI" id="CHEBI:78442"/>
        <dbReference type="ChEBI" id="CHEBI:78494"/>
        <dbReference type="ChEBI" id="CHEBI:133044"/>
        <dbReference type="EC" id="2.3.2.6"/>
    </reaction>
</comment>
<dbReference type="GO" id="GO:0005737">
    <property type="term" value="C:cytoplasm"/>
    <property type="evidence" value="ECO:0007669"/>
    <property type="project" value="UniProtKB-SubCell"/>
</dbReference>
<dbReference type="InterPro" id="IPR004616">
    <property type="entry name" value="Leu/Phe-tRNA_Trfase"/>
</dbReference>
<name>F5YPX6_TREPZ</name>
<evidence type="ECO:0000256" key="1">
    <source>
        <dbReference type="ARBA" id="ARBA00022490"/>
    </source>
</evidence>
<comment type="function">
    <text evidence="4">Functions in the N-end rule pathway of protein degradation where it conjugates Leu, Phe and, less efficiently, Met from aminoacyl-tRNAs to the N-termini of proteins containing an N-terminal arginine or lysine.</text>
</comment>
<evidence type="ECO:0000256" key="2">
    <source>
        <dbReference type="ARBA" id="ARBA00022679"/>
    </source>
</evidence>
<evidence type="ECO:0000256" key="3">
    <source>
        <dbReference type="ARBA" id="ARBA00023315"/>
    </source>
</evidence>
<dbReference type="EC" id="2.3.2.6" evidence="4"/>
<dbReference type="STRING" id="545694.TREPR_2814"/>
<dbReference type="Gene3D" id="3.30.70.3550">
    <property type="entry name" value="Leucyl/phenylalanyl-tRNA-protein transferase, N-terminal domain"/>
    <property type="match status" value="1"/>
</dbReference>
<comment type="catalytic activity">
    <reaction evidence="4">
        <text>L-phenylalanyl-tRNA(Phe) + an N-terminal L-alpha-aminoacyl-[protein] = an N-terminal L-phenylalanyl-L-alpha-aminoacyl-[protein] + tRNA(Phe)</text>
        <dbReference type="Rhea" id="RHEA:43632"/>
        <dbReference type="Rhea" id="RHEA-COMP:9668"/>
        <dbReference type="Rhea" id="RHEA-COMP:9699"/>
        <dbReference type="Rhea" id="RHEA-COMP:10636"/>
        <dbReference type="Rhea" id="RHEA-COMP:10637"/>
        <dbReference type="ChEBI" id="CHEBI:78442"/>
        <dbReference type="ChEBI" id="CHEBI:78531"/>
        <dbReference type="ChEBI" id="CHEBI:78597"/>
        <dbReference type="ChEBI" id="CHEBI:83561"/>
        <dbReference type="EC" id="2.3.2.6"/>
    </reaction>
</comment>
<reference evidence="6" key="1">
    <citation type="submission" date="2009-12" db="EMBL/GenBank/DDBJ databases">
        <title>Complete sequence of Treponema primitia strain ZAS-2.</title>
        <authorList>
            <person name="Tetu S.G."/>
            <person name="Matson E."/>
            <person name="Ren Q."/>
            <person name="Seshadri R."/>
            <person name="Elbourne L."/>
            <person name="Hassan K.A."/>
            <person name="Durkin A."/>
            <person name="Radune D."/>
            <person name="Mohamoud Y."/>
            <person name="Shay R."/>
            <person name="Jin S."/>
            <person name="Zhang X."/>
            <person name="Lucey K."/>
            <person name="Ballor N.R."/>
            <person name="Ottesen E."/>
            <person name="Rosenthal R."/>
            <person name="Allen A."/>
            <person name="Leadbetter J.R."/>
            <person name="Paulsen I.T."/>
        </authorList>
    </citation>
    <scope>NUCLEOTIDE SEQUENCE [LARGE SCALE GENOMIC DNA]</scope>
    <source>
        <strain evidence="6">ATCC BAA-887 / DSM 12427 / ZAS-2</strain>
    </source>
</reference>
<dbReference type="NCBIfam" id="TIGR00667">
    <property type="entry name" value="aat"/>
    <property type="match status" value="1"/>
</dbReference>
<dbReference type="HOGENOM" id="CLU_075045_0_0_12"/>
<dbReference type="EMBL" id="CP001843">
    <property type="protein sequence ID" value="AEF84563.1"/>
    <property type="molecule type" value="Genomic_DNA"/>
</dbReference>
<dbReference type="Pfam" id="PF03588">
    <property type="entry name" value="Leu_Phe_trans"/>
    <property type="match status" value="1"/>
</dbReference>
<accession>F5YPX6</accession>
<comment type="catalytic activity">
    <reaction evidence="4">
        <text>N-terminal L-lysyl-[protein] + L-leucyl-tRNA(Leu) = N-terminal L-leucyl-L-lysyl-[protein] + tRNA(Leu) + H(+)</text>
        <dbReference type="Rhea" id="RHEA:12340"/>
        <dbReference type="Rhea" id="RHEA-COMP:9613"/>
        <dbReference type="Rhea" id="RHEA-COMP:9622"/>
        <dbReference type="Rhea" id="RHEA-COMP:12670"/>
        <dbReference type="Rhea" id="RHEA-COMP:12671"/>
        <dbReference type="ChEBI" id="CHEBI:15378"/>
        <dbReference type="ChEBI" id="CHEBI:65249"/>
        <dbReference type="ChEBI" id="CHEBI:78442"/>
        <dbReference type="ChEBI" id="CHEBI:78494"/>
        <dbReference type="ChEBI" id="CHEBI:133043"/>
        <dbReference type="EC" id="2.3.2.6"/>
    </reaction>
</comment>
<evidence type="ECO:0000313" key="6">
    <source>
        <dbReference type="Proteomes" id="UP000009223"/>
    </source>
</evidence>
<dbReference type="Gene3D" id="3.40.630.70">
    <property type="entry name" value="Leucyl/phenylalanyl-tRNA-protein transferase, C-terminal domain"/>
    <property type="match status" value="1"/>
</dbReference>
<dbReference type="AlphaFoldDB" id="F5YPX6"/>
<dbReference type="KEGG" id="tpi:TREPR_2814"/>
<organism evidence="5 6">
    <name type="scientific">Treponema primitia (strain ATCC BAA-887 / DSM 12427 / ZAS-2)</name>
    <dbReference type="NCBI Taxonomy" id="545694"/>
    <lineage>
        <taxon>Bacteria</taxon>
        <taxon>Pseudomonadati</taxon>
        <taxon>Spirochaetota</taxon>
        <taxon>Spirochaetia</taxon>
        <taxon>Spirochaetales</taxon>
        <taxon>Treponemataceae</taxon>
        <taxon>Treponema</taxon>
    </lineage>
</organism>
<protein>
    <recommendedName>
        <fullName evidence="4">Leucyl/phenylalanyl-tRNA--protein transferase</fullName>
        <ecNumber evidence="4">2.3.2.6</ecNumber>
    </recommendedName>
    <alternativeName>
        <fullName evidence="4">L/F-transferase</fullName>
    </alternativeName>
    <alternativeName>
        <fullName evidence="4">Leucyltransferase</fullName>
    </alternativeName>
    <alternativeName>
        <fullName evidence="4">Phenyalanyltransferase</fullName>
    </alternativeName>
</protein>
<dbReference type="GO" id="GO:0030163">
    <property type="term" value="P:protein catabolic process"/>
    <property type="evidence" value="ECO:0007669"/>
    <property type="project" value="UniProtKB-UniRule"/>
</dbReference>
<keyword evidence="1 4" id="KW-0963">Cytoplasm</keyword>
<dbReference type="InterPro" id="IPR042221">
    <property type="entry name" value="Leu/Phe-tRNA_Trfase_N"/>
</dbReference>
<proteinExistence type="inferred from homology"/>
<dbReference type="RefSeq" id="WP_015707421.1">
    <property type="nucleotide sequence ID" value="NC_015578.1"/>
</dbReference>
<dbReference type="PANTHER" id="PTHR30098">
    <property type="entry name" value="LEUCYL/PHENYLALANYL-TRNA--PROTEIN TRANSFERASE"/>
    <property type="match status" value="1"/>
</dbReference>
<keyword evidence="6" id="KW-1185">Reference proteome</keyword>
<dbReference type="PANTHER" id="PTHR30098:SF2">
    <property type="entry name" value="LEUCYL_PHENYLALANYL-TRNA--PROTEIN TRANSFERASE"/>
    <property type="match status" value="1"/>
</dbReference>
<keyword evidence="2 4" id="KW-0808">Transferase</keyword>
<dbReference type="HAMAP" id="MF_00688">
    <property type="entry name" value="Leu_Phe_trans"/>
    <property type="match status" value="1"/>
</dbReference>
<gene>
    <name evidence="4 5" type="primary">aat</name>
    <name evidence="5" type="ordered locus">TREPR_2814</name>
</gene>
<dbReference type="eggNOG" id="COG2360">
    <property type="taxonomic scope" value="Bacteria"/>
</dbReference>
<dbReference type="Proteomes" id="UP000009223">
    <property type="component" value="Chromosome"/>
</dbReference>
<evidence type="ECO:0000256" key="4">
    <source>
        <dbReference type="HAMAP-Rule" id="MF_00688"/>
    </source>
</evidence>
<comment type="subcellular location">
    <subcellularLocation>
        <location evidence="4">Cytoplasm</location>
    </subcellularLocation>
</comment>
<sequence length="253" mass="28473">MIMRLRSGPDPNFPYLTEHDRYGFPPPEESPDWIVAVGGNLSPGMLLSAYEQGIFPWYNQDDPLLWQSPDPRFVIFPEKLHVSKSMEKVFKKGEFEFALDRDFPGVVRGCREVYRPGQGGTWITGDILAAYGELHRLGWAHSAESYMEGKLVGGCYGVRLGNAFIGESMFARQPNASKAAFLRLARILFDDGVSFIDCQVHTDHLESLGGQEISRKEYLRLLGEALSLRNAGNLDAQDRRGNWWRLYGAPAEG</sequence>
<comment type="similarity">
    <text evidence="4">Belongs to the L/F-transferase family.</text>
</comment>
<dbReference type="SUPFAM" id="SSF55729">
    <property type="entry name" value="Acyl-CoA N-acyltransferases (Nat)"/>
    <property type="match status" value="1"/>
</dbReference>
<dbReference type="InterPro" id="IPR016181">
    <property type="entry name" value="Acyl_CoA_acyltransferase"/>
</dbReference>
<evidence type="ECO:0000313" key="5">
    <source>
        <dbReference type="EMBL" id="AEF84563.1"/>
    </source>
</evidence>